<dbReference type="EMBL" id="FNHU01000006">
    <property type="protein sequence ID" value="SDM76224.1"/>
    <property type="molecule type" value="Genomic_DNA"/>
</dbReference>
<sequence>MMVRIRRASSTRPAARSGITGRLRRRAALPPALAALVPADGRLLGAVPLTDDDSRWAVATAHYLTVVGPDGVELHRGWHEVEHGRWDADAATFTLTWTDDSRPLLLVVPAALSRGERSVGVDVAPFARALRQGVESALVHSVTGQLPSGQRVTVSVRRDVDGRLYTTSNLPARAAGDLDRADADALADLHRRVHDGVGLPTN</sequence>
<dbReference type="RefSeq" id="WP_256329170.1">
    <property type="nucleotide sequence ID" value="NZ_FNHU01000006.1"/>
</dbReference>
<dbReference type="Proteomes" id="UP000199671">
    <property type="component" value="Unassembled WGS sequence"/>
</dbReference>
<dbReference type="AlphaFoldDB" id="A0A1G9VVD7"/>
<name>A0A1G9VVD7_9ACTO</name>
<evidence type="ECO:0000313" key="2">
    <source>
        <dbReference type="Proteomes" id="UP000199671"/>
    </source>
</evidence>
<reference evidence="1 2" key="1">
    <citation type="submission" date="2016-10" db="EMBL/GenBank/DDBJ databases">
        <authorList>
            <person name="de Groot N.N."/>
        </authorList>
    </citation>
    <scope>NUCLEOTIDE SEQUENCE [LARGE SCALE GENOMIC DNA]</scope>
    <source>
        <strain evidence="1 2">KPR-7B</strain>
    </source>
</reference>
<accession>A0A1G9VVD7</accession>
<gene>
    <name evidence="1" type="ORF">SAMN04487766_106160</name>
</gene>
<proteinExistence type="predicted"/>
<organism evidence="1 2">
    <name type="scientific">Actinomyces ruminicola</name>
    <dbReference type="NCBI Taxonomy" id="332524"/>
    <lineage>
        <taxon>Bacteria</taxon>
        <taxon>Bacillati</taxon>
        <taxon>Actinomycetota</taxon>
        <taxon>Actinomycetes</taxon>
        <taxon>Actinomycetales</taxon>
        <taxon>Actinomycetaceae</taxon>
        <taxon>Actinomyces</taxon>
    </lineage>
</organism>
<evidence type="ECO:0000313" key="1">
    <source>
        <dbReference type="EMBL" id="SDM76224.1"/>
    </source>
</evidence>
<protein>
    <submittedName>
        <fullName evidence="1">Uncharacterized protein</fullName>
    </submittedName>
</protein>